<dbReference type="SUPFAM" id="SSF51445">
    <property type="entry name" value="(Trans)glycosidases"/>
    <property type="match status" value="1"/>
</dbReference>
<reference evidence="8 9" key="1">
    <citation type="submission" date="2024-09" db="EMBL/GenBank/DDBJ databases">
        <title>Rethinking Asexuality: The Enigmatic Case of Functional Sexual Genes in Lepraria (Stereocaulaceae).</title>
        <authorList>
            <person name="Doellman M."/>
            <person name="Sun Y."/>
            <person name="Barcenas-Pena A."/>
            <person name="Lumbsch H.T."/>
            <person name="Grewe F."/>
        </authorList>
    </citation>
    <scope>NUCLEOTIDE SEQUENCE [LARGE SCALE GENOMIC DNA]</scope>
    <source>
        <strain evidence="8 9">Grewe 0041</strain>
    </source>
</reference>
<dbReference type="Pfam" id="PF00150">
    <property type="entry name" value="Cellulase"/>
    <property type="match status" value="1"/>
</dbReference>
<comment type="catalytic activity">
    <reaction evidence="1">
        <text>Endohydrolysis of (1-&gt;4)-beta-D-glucosidic linkages in cellulose, lichenin and cereal beta-D-glucans.</text>
        <dbReference type="EC" id="3.2.1.4"/>
    </reaction>
</comment>
<evidence type="ECO:0000256" key="4">
    <source>
        <dbReference type="ARBA" id="ARBA00022801"/>
    </source>
</evidence>
<name>A0ABR4B709_9LECA</name>
<keyword evidence="5 6" id="KW-0326">Glycosidase</keyword>
<accession>A0ABR4B709</accession>
<comment type="caution">
    <text evidence="8">The sequence shown here is derived from an EMBL/GenBank/DDBJ whole genome shotgun (WGS) entry which is preliminary data.</text>
</comment>
<protein>
    <recommendedName>
        <fullName evidence="3">cellulase</fullName>
        <ecNumber evidence="3">3.2.1.4</ecNumber>
    </recommendedName>
</protein>
<dbReference type="PANTHER" id="PTHR34142:SF5">
    <property type="entry name" value="CBM1 DOMAIN-CONTAINING PROTEIN"/>
    <property type="match status" value="1"/>
</dbReference>
<keyword evidence="4 6" id="KW-0378">Hydrolase</keyword>
<evidence type="ECO:0000313" key="8">
    <source>
        <dbReference type="EMBL" id="KAL2053560.1"/>
    </source>
</evidence>
<keyword evidence="9" id="KW-1185">Reference proteome</keyword>
<evidence type="ECO:0000256" key="2">
    <source>
        <dbReference type="ARBA" id="ARBA00005641"/>
    </source>
</evidence>
<sequence>MGLMNEPHDIPSISDWAGSVQAAVMAILGAGATSQMTLLPGNDYTGGTQFVSGGSGAALTAITNPDGSTDNLRTSNAPALKLIFAQLTNPKVFDVYQYLDPDSSGTHAYCVKKGISDAFQPLVTYLQSANRQALISETGGGSSDSCCLQNMCEALDFMNENSKCILGWVGWATGSFQTSYVLSLVPSRGIDVPLLTQCFAGKFGGGQRVRGEWDGYCWE</sequence>
<dbReference type="EC" id="3.2.1.4" evidence="3"/>
<dbReference type="Gene3D" id="3.20.20.80">
    <property type="entry name" value="Glycosidases"/>
    <property type="match status" value="1"/>
</dbReference>
<evidence type="ECO:0000259" key="7">
    <source>
        <dbReference type="Pfam" id="PF00150"/>
    </source>
</evidence>
<feature type="domain" description="Glycoside hydrolase family 5" evidence="7">
    <location>
        <begin position="2"/>
        <end position="172"/>
    </location>
</feature>
<dbReference type="PANTHER" id="PTHR34142">
    <property type="entry name" value="ENDO-BETA-1,4-GLUCANASE A"/>
    <property type="match status" value="1"/>
</dbReference>
<gene>
    <name evidence="8" type="ORF">ABVK25_006212</name>
</gene>
<dbReference type="InterPro" id="IPR017853">
    <property type="entry name" value="GH"/>
</dbReference>
<organism evidence="8 9">
    <name type="scientific">Lepraria finkii</name>
    <dbReference type="NCBI Taxonomy" id="1340010"/>
    <lineage>
        <taxon>Eukaryota</taxon>
        <taxon>Fungi</taxon>
        <taxon>Dikarya</taxon>
        <taxon>Ascomycota</taxon>
        <taxon>Pezizomycotina</taxon>
        <taxon>Lecanoromycetes</taxon>
        <taxon>OSLEUM clade</taxon>
        <taxon>Lecanoromycetidae</taxon>
        <taxon>Lecanorales</taxon>
        <taxon>Lecanorineae</taxon>
        <taxon>Stereocaulaceae</taxon>
        <taxon>Lepraria</taxon>
    </lineage>
</organism>
<evidence type="ECO:0000313" key="9">
    <source>
        <dbReference type="Proteomes" id="UP001590951"/>
    </source>
</evidence>
<evidence type="ECO:0000256" key="1">
    <source>
        <dbReference type="ARBA" id="ARBA00000966"/>
    </source>
</evidence>
<evidence type="ECO:0000256" key="5">
    <source>
        <dbReference type="ARBA" id="ARBA00023295"/>
    </source>
</evidence>
<evidence type="ECO:0000256" key="6">
    <source>
        <dbReference type="RuleBase" id="RU361153"/>
    </source>
</evidence>
<comment type="similarity">
    <text evidence="2 6">Belongs to the glycosyl hydrolase 5 (cellulase A) family.</text>
</comment>
<dbReference type="Proteomes" id="UP001590951">
    <property type="component" value="Unassembled WGS sequence"/>
</dbReference>
<evidence type="ECO:0000256" key="3">
    <source>
        <dbReference type="ARBA" id="ARBA00012601"/>
    </source>
</evidence>
<dbReference type="InterPro" id="IPR001547">
    <property type="entry name" value="Glyco_hydro_5"/>
</dbReference>
<dbReference type="EMBL" id="JBHFEH010000020">
    <property type="protein sequence ID" value="KAL2053560.1"/>
    <property type="molecule type" value="Genomic_DNA"/>
</dbReference>
<proteinExistence type="inferred from homology"/>